<keyword evidence="2" id="KW-1185">Reference proteome</keyword>
<dbReference type="RefSeq" id="WP_090559373.1">
    <property type="nucleotide sequence ID" value="NZ_FNRA01000012.1"/>
</dbReference>
<dbReference type="AlphaFoldDB" id="A0A1H4GZK5"/>
<gene>
    <name evidence="1" type="ORF">SAMN05443550_11287</name>
</gene>
<evidence type="ECO:0000313" key="2">
    <source>
        <dbReference type="Proteomes" id="UP000198850"/>
    </source>
</evidence>
<dbReference type="EMBL" id="FNRA01000012">
    <property type="protein sequence ID" value="SEB14934.1"/>
    <property type="molecule type" value="Genomic_DNA"/>
</dbReference>
<proteinExistence type="predicted"/>
<accession>A0A1H4GZK5</accession>
<dbReference type="STRING" id="425514.SAMN05443550_11287"/>
<sequence length="122" mass="14214">MQNVITAAPSVEFVEVFQTLRGSVFQSDKENCWYIDFVGKLARFDYRSIMKLRKAIYAIDIEALLLNSEISPDLEIVFICACDHCYVLTLLEIIDFKQLLEGTFVMLELNRIIHDRVYRLSI</sequence>
<protein>
    <submittedName>
        <fullName evidence="1">Uncharacterized protein</fullName>
    </submittedName>
</protein>
<evidence type="ECO:0000313" key="1">
    <source>
        <dbReference type="EMBL" id="SEB14934.1"/>
    </source>
</evidence>
<organism evidence="1 2">
    <name type="scientific">Pedobacter hartonius</name>
    <dbReference type="NCBI Taxonomy" id="425514"/>
    <lineage>
        <taxon>Bacteria</taxon>
        <taxon>Pseudomonadati</taxon>
        <taxon>Bacteroidota</taxon>
        <taxon>Sphingobacteriia</taxon>
        <taxon>Sphingobacteriales</taxon>
        <taxon>Sphingobacteriaceae</taxon>
        <taxon>Pedobacter</taxon>
    </lineage>
</organism>
<reference evidence="1 2" key="1">
    <citation type="submission" date="2016-10" db="EMBL/GenBank/DDBJ databases">
        <authorList>
            <person name="de Groot N.N."/>
        </authorList>
    </citation>
    <scope>NUCLEOTIDE SEQUENCE [LARGE SCALE GENOMIC DNA]</scope>
    <source>
        <strain evidence="1 2">DSM 19033</strain>
    </source>
</reference>
<dbReference type="Proteomes" id="UP000198850">
    <property type="component" value="Unassembled WGS sequence"/>
</dbReference>
<dbReference type="OrthoDB" id="1442094at2"/>
<name>A0A1H4GZK5_9SPHI</name>